<protein>
    <submittedName>
        <fullName evidence="2">Uncharacterized protein</fullName>
    </submittedName>
</protein>
<proteinExistence type="predicted"/>
<organism evidence="2">
    <name type="scientific">uncultured Phycisphaerae bacterium</name>
    <dbReference type="NCBI Taxonomy" id="904963"/>
    <lineage>
        <taxon>Bacteria</taxon>
        <taxon>Pseudomonadati</taxon>
        <taxon>Planctomycetota</taxon>
        <taxon>Phycisphaerae</taxon>
        <taxon>environmental samples</taxon>
    </lineage>
</organism>
<accession>A0A6J4PYK9</accession>
<evidence type="ECO:0000313" key="2">
    <source>
        <dbReference type="EMBL" id="CAA9427372.1"/>
    </source>
</evidence>
<feature type="non-terminal residue" evidence="2">
    <location>
        <position position="1"/>
    </location>
</feature>
<dbReference type="AlphaFoldDB" id="A0A6J4PYK9"/>
<name>A0A6J4PYK9_9BACT</name>
<feature type="region of interest" description="Disordered" evidence="1">
    <location>
        <begin position="1"/>
        <end position="43"/>
    </location>
</feature>
<sequence length="43" mass="4346">AGFPACTSEVLDVQAGKPAPQGGSPGSGRARGRQADPLRRRAV</sequence>
<dbReference type="EMBL" id="CADCUQ010000750">
    <property type="protein sequence ID" value="CAA9427372.1"/>
    <property type="molecule type" value="Genomic_DNA"/>
</dbReference>
<feature type="non-terminal residue" evidence="2">
    <location>
        <position position="43"/>
    </location>
</feature>
<reference evidence="2" key="1">
    <citation type="submission" date="2020-02" db="EMBL/GenBank/DDBJ databases">
        <authorList>
            <person name="Meier V. D."/>
        </authorList>
    </citation>
    <scope>NUCLEOTIDE SEQUENCE</scope>
    <source>
        <strain evidence="2">AVDCRST_MAG64</strain>
    </source>
</reference>
<feature type="compositionally biased region" description="Basic and acidic residues" evidence="1">
    <location>
        <begin position="33"/>
        <end position="43"/>
    </location>
</feature>
<gene>
    <name evidence="2" type="ORF">AVDCRST_MAG64-3251</name>
</gene>
<evidence type="ECO:0000256" key="1">
    <source>
        <dbReference type="SAM" id="MobiDB-lite"/>
    </source>
</evidence>